<dbReference type="Proteomes" id="UP000032279">
    <property type="component" value="Unassembled WGS sequence"/>
</dbReference>
<keyword evidence="4" id="KW-0694">RNA-binding</keyword>
<evidence type="ECO:0000256" key="1">
    <source>
        <dbReference type="ARBA" id="ARBA00000073"/>
    </source>
</evidence>
<evidence type="ECO:0000313" key="7">
    <source>
        <dbReference type="EMBL" id="KIS03325.1"/>
    </source>
</evidence>
<dbReference type="OrthoDB" id="9807829at2"/>
<sequence length="293" mass="33016">MKNTWINQAKQPTTIKRFLQKQGVGHRLIADIKHGQGNFFRNGKLVESAATVQENDQISIELMPEKKDDEVVTSNLPIEIIYEDENWLIVNKPAGLTSIPGPTNRVDTLLNRIKGYLIQQGAVDLRPHLILRLDRFTSGLVLVAKHRLAQSMISTQVEHHLIEKIYTAIVTGQIKANHQVIKEPIGRVPDSPKRAVMATGQTAITEFWVQQRSPEWTALRVQLHTGRTHQIRVHLTYLGYPLLGDQLYGGPQKLILRQALHATSLKFMDPFTNQQVAVRAPLPPDMANILGPK</sequence>
<evidence type="ECO:0000259" key="6">
    <source>
        <dbReference type="Pfam" id="PF00849"/>
    </source>
</evidence>
<comment type="catalytic activity">
    <reaction evidence="1 5">
        <text>a uridine in RNA = a pseudouridine in RNA</text>
        <dbReference type="Rhea" id="RHEA:48348"/>
        <dbReference type="Rhea" id="RHEA-COMP:12068"/>
        <dbReference type="Rhea" id="RHEA-COMP:12069"/>
        <dbReference type="ChEBI" id="CHEBI:65314"/>
        <dbReference type="ChEBI" id="CHEBI:65315"/>
    </reaction>
</comment>
<feature type="domain" description="Pseudouridine synthase RsuA/RluA-like" evidence="6">
    <location>
        <begin position="86"/>
        <end position="235"/>
    </location>
</feature>
<dbReference type="RefSeq" id="WP_044010828.1">
    <property type="nucleotide sequence ID" value="NZ_AWTT01000023.1"/>
</dbReference>
<dbReference type="AlphaFoldDB" id="A0A0D1A5Y9"/>
<dbReference type="GO" id="GO:0140098">
    <property type="term" value="F:catalytic activity, acting on RNA"/>
    <property type="evidence" value="ECO:0007669"/>
    <property type="project" value="UniProtKB-ARBA"/>
</dbReference>
<dbReference type="STRING" id="1335616.WDC_1082"/>
<evidence type="ECO:0000256" key="5">
    <source>
        <dbReference type="RuleBase" id="RU362028"/>
    </source>
</evidence>
<dbReference type="GO" id="GO:0000455">
    <property type="term" value="P:enzyme-directed rRNA pseudouridine synthesis"/>
    <property type="evidence" value="ECO:0007669"/>
    <property type="project" value="TreeGrafter"/>
</dbReference>
<reference evidence="7 8" key="1">
    <citation type="submission" date="2013-08" db="EMBL/GenBank/DDBJ databases">
        <title>Lactobacillus wasatchii sp. WDC04, a late gas producing bacteria isolated from aged chedder cheese.</title>
        <authorList>
            <person name="Oberg C.J."/>
            <person name="Culumber M."/>
            <person name="McMahon D.J."/>
            <person name="Broadbent J.R."/>
            <person name="Oberg T.S."/>
            <person name="Ortaki F."/>
        </authorList>
    </citation>
    <scope>NUCLEOTIDE SEQUENCE [LARGE SCALE GENOMIC DNA]</scope>
    <source>
        <strain evidence="7 8">WDC04</strain>
    </source>
</reference>
<dbReference type="PANTHER" id="PTHR21600:SF87">
    <property type="entry name" value="RNA PSEUDOURIDYLATE SYNTHASE DOMAIN-CONTAINING PROTEIN 1"/>
    <property type="match status" value="1"/>
</dbReference>
<dbReference type="PANTHER" id="PTHR21600">
    <property type="entry name" value="MITOCHONDRIAL RNA PSEUDOURIDINE SYNTHASE"/>
    <property type="match status" value="1"/>
</dbReference>
<dbReference type="PATRIC" id="fig|1335616.4.peg.1086"/>
<comment type="similarity">
    <text evidence="2 5">Belongs to the pseudouridine synthase RluA family.</text>
</comment>
<organism evidence="7 8">
    <name type="scientific">Paucilactobacillus wasatchensis</name>
    <dbReference type="NCBI Taxonomy" id="1335616"/>
    <lineage>
        <taxon>Bacteria</taxon>
        <taxon>Bacillati</taxon>
        <taxon>Bacillota</taxon>
        <taxon>Bacilli</taxon>
        <taxon>Lactobacillales</taxon>
        <taxon>Lactobacillaceae</taxon>
        <taxon>Paucilactobacillus</taxon>
    </lineage>
</organism>
<comment type="function">
    <text evidence="5">Responsible for synthesis of pseudouridine from uracil.</text>
</comment>
<dbReference type="GO" id="GO:0016829">
    <property type="term" value="F:lyase activity"/>
    <property type="evidence" value="ECO:0007669"/>
    <property type="project" value="UniProtKB-KW"/>
</dbReference>
<dbReference type="Pfam" id="PF00849">
    <property type="entry name" value="PseudoU_synth_2"/>
    <property type="match status" value="1"/>
</dbReference>
<gene>
    <name evidence="7" type="ORF">WDC_1082</name>
</gene>
<proteinExistence type="inferred from homology"/>
<protein>
    <recommendedName>
        <fullName evidence="5">Pseudouridine synthase</fullName>
        <ecNumber evidence="5">5.4.99.-</ecNumber>
    </recommendedName>
</protein>
<dbReference type="EC" id="5.4.99.-" evidence="5"/>
<dbReference type="InterPro" id="IPR006145">
    <property type="entry name" value="PsdUridine_synth_RsuA/RluA"/>
</dbReference>
<dbReference type="InterPro" id="IPR050188">
    <property type="entry name" value="RluA_PseudoU_synthase"/>
</dbReference>
<evidence type="ECO:0000256" key="2">
    <source>
        <dbReference type="ARBA" id="ARBA00010876"/>
    </source>
</evidence>
<keyword evidence="5" id="KW-0413">Isomerase</keyword>
<dbReference type="PROSITE" id="PS50889">
    <property type="entry name" value="S4"/>
    <property type="match status" value="1"/>
</dbReference>
<dbReference type="InterPro" id="IPR020103">
    <property type="entry name" value="PsdUridine_synth_cat_dom_sf"/>
</dbReference>
<dbReference type="NCBIfam" id="TIGR00005">
    <property type="entry name" value="rluA_subfam"/>
    <property type="match status" value="1"/>
</dbReference>
<dbReference type="Gene3D" id="3.30.2350.10">
    <property type="entry name" value="Pseudouridine synthase"/>
    <property type="match status" value="1"/>
</dbReference>
<dbReference type="EMBL" id="AWTT01000023">
    <property type="protein sequence ID" value="KIS03325.1"/>
    <property type="molecule type" value="Genomic_DNA"/>
</dbReference>
<comment type="caution">
    <text evidence="7">The sequence shown here is derived from an EMBL/GenBank/DDBJ whole genome shotgun (WGS) entry which is preliminary data.</text>
</comment>
<keyword evidence="7" id="KW-0456">Lyase</keyword>
<keyword evidence="8" id="KW-1185">Reference proteome</keyword>
<accession>A0A0D1A5Y9</accession>
<evidence type="ECO:0000256" key="3">
    <source>
        <dbReference type="PIRSR" id="PIRSR606225-1"/>
    </source>
</evidence>
<dbReference type="GO" id="GO:0009982">
    <property type="term" value="F:pseudouridine synthase activity"/>
    <property type="evidence" value="ECO:0007669"/>
    <property type="project" value="InterPro"/>
</dbReference>
<dbReference type="SUPFAM" id="SSF55120">
    <property type="entry name" value="Pseudouridine synthase"/>
    <property type="match status" value="1"/>
</dbReference>
<dbReference type="GO" id="GO:0003723">
    <property type="term" value="F:RNA binding"/>
    <property type="evidence" value="ECO:0007669"/>
    <property type="project" value="UniProtKB-KW"/>
</dbReference>
<dbReference type="CDD" id="cd02869">
    <property type="entry name" value="PseudoU_synth_RluA_like"/>
    <property type="match status" value="1"/>
</dbReference>
<name>A0A0D1A5Y9_9LACO</name>
<evidence type="ECO:0000313" key="8">
    <source>
        <dbReference type="Proteomes" id="UP000032279"/>
    </source>
</evidence>
<feature type="active site" evidence="3">
    <location>
        <position position="134"/>
    </location>
</feature>
<evidence type="ECO:0000256" key="4">
    <source>
        <dbReference type="PROSITE-ProRule" id="PRU00182"/>
    </source>
</evidence>
<dbReference type="InterPro" id="IPR006225">
    <property type="entry name" value="PsdUridine_synth_RluC/D"/>
</dbReference>